<dbReference type="Proteomes" id="UP000694417">
    <property type="component" value="Unplaced"/>
</dbReference>
<dbReference type="AlphaFoldDB" id="A0A8D2H4F6"/>
<evidence type="ECO:0000313" key="3">
    <source>
        <dbReference type="Proteomes" id="UP000694417"/>
    </source>
</evidence>
<dbReference type="GeneTree" id="ENSGT00910000147325"/>
<dbReference type="Ensembl" id="ENSUPAT00010010073.1">
    <property type="protein sequence ID" value="ENSUPAP00010008760.1"/>
    <property type="gene ID" value="ENSUPAG00010007089.1"/>
</dbReference>
<keyword evidence="3" id="KW-1185">Reference proteome</keyword>
<sequence>MKREQEGSEPAAGSAVCTNRGGVRVSLSLAGALPAPWAPARTPPSLLFPPPFSPSSLSFLLLSPSPSEVAPSAGREKGDSRSHTLAPATTSEVPTSLPVPFPHSWVLRG</sequence>
<protein>
    <submittedName>
        <fullName evidence="2">Uncharacterized protein</fullName>
    </submittedName>
</protein>
<evidence type="ECO:0000313" key="2">
    <source>
        <dbReference type="Ensembl" id="ENSUPAP00010008760.1"/>
    </source>
</evidence>
<name>A0A8D2H4F6_UROPR</name>
<evidence type="ECO:0000256" key="1">
    <source>
        <dbReference type="SAM" id="MobiDB-lite"/>
    </source>
</evidence>
<reference evidence="2" key="2">
    <citation type="submission" date="2025-09" db="UniProtKB">
        <authorList>
            <consortium name="Ensembl"/>
        </authorList>
    </citation>
    <scope>IDENTIFICATION</scope>
</reference>
<reference evidence="2" key="1">
    <citation type="submission" date="2025-08" db="UniProtKB">
        <authorList>
            <consortium name="Ensembl"/>
        </authorList>
    </citation>
    <scope>IDENTIFICATION</scope>
</reference>
<feature type="region of interest" description="Disordered" evidence="1">
    <location>
        <begin position="65"/>
        <end position="98"/>
    </location>
</feature>
<proteinExistence type="predicted"/>
<organism evidence="2 3">
    <name type="scientific">Urocitellus parryii</name>
    <name type="common">Arctic ground squirrel</name>
    <name type="synonym">Spermophilus parryii</name>
    <dbReference type="NCBI Taxonomy" id="9999"/>
    <lineage>
        <taxon>Eukaryota</taxon>
        <taxon>Metazoa</taxon>
        <taxon>Chordata</taxon>
        <taxon>Craniata</taxon>
        <taxon>Vertebrata</taxon>
        <taxon>Euteleostomi</taxon>
        <taxon>Mammalia</taxon>
        <taxon>Eutheria</taxon>
        <taxon>Euarchontoglires</taxon>
        <taxon>Glires</taxon>
        <taxon>Rodentia</taxon>
        <taxon>Sciuromorpha</taxon>
        <taxon>Sciuridae</taxon>
        <taxon>Xerinae</taxon>
        <taxon>Marmotini</taxon>
        <taxon>Urocitellus</taxon>
    </lineage>
</organism>
<accession>A0A8D2H4F6</accession>